<dbReference type="OrthoDB" id="10490782at2759"/>
<evidence type="ECO:0008006" key="3">
    <source>
        <dbReference type="Google" id="ProtNLM"/>
    </source>
</evidence>
<dbReference type="AlphaFoldDB" id="A0A9W7FHG9"/>
<keyword evidence="2" id="KW-1185">Reference proteome</keyword>
<evidence type="ECO:0000313" key="1">
    <source>
        <dbReference type="EMBL" id="GMI12472.1"/>
    </source>
</evidence>
<name>A0A9W7FHG9_9STRA</name>
<comment type="caution">
    <text evidence="1">The sequence shown here is derived from an EMBL/GenBank/DDBJ whole genome shotgun (WGS) entry which is preliminary data.</text>
</comment>
<dbReference type="Proteomes" id="UP001165122">
    <property type="component" value="Unassembled WGS sequence"/>
</dbReference>
<reference evidence="2" key="1">
    <citation type="journal article" date="2023" name="Commun. Biol.">
        <title>Genome analysis of Parmales, the sister group of diatoms, reveals the evolutionary specialization of diatoms from phago-mixotrophs to photoautotrophs.</title>
        <authorList>
            <person name="Ban H."/>
            <person name="Sato S."/>
            <person name="Yoshikawa S."/>
            <person name="Yamada K."/>
            <person name="Nakamura Y."/>
            <person name="Ichinomiya M."/>
            <person name="Sato N."/>
            <person name="Blanc-Mathieu R."/>
            <person name="Endo H."/>
            <person name="Kuwata A."/>
            <person name="Ogata H."/>
        </authorList>
    </citation>
    <scope>NUCLEOTIDE SEQUENCE [LARGE SCALE GENOMIC DNA]</scope>
    <source>
        <strain evidence="2">NIES 3700</strain>
    </source>
</reference>
<sequence length="342" mass="37665">MDHTSSFLHPTLLRPRPTFGLASSSSSSEDDFRKMLKSLERCYALSSDIDPTPQSGENFVDDEAKEEVVDLDVLERSFVLTQEDGPTGNLKALKEEAEAEAEAEAEVDLKALERSFSKKQSSATTLDPSITTSPTTSLQPLTSRIVSSISQSASPIKIVNIFTPLTSLLTSQSKLNSGKDVNKIYDHNVLNDIAFEVADLLGCEFCYSSECRNESVKVLKTINEFDDDAGGDYDPGGEDKIVVVNARSLSDTVWIRDLVKSGCGVVLLNPAMEVMRSEEVFVLEPFEIVDLGKFLIIGGDCGVDVFWKEGGEDYEYIGRKDGGDGWGIEDVMEIVRRYLDNR</sequence>
<protein>
    <recommendedName>
        <fullName evidence="3">DUF1995 domain-containing protein</fullName>
    </recommendedName>
</protein>
<evidence type="ECO:0000313" key="2">
    <source>
        <dbReference type="Proteomes" id="UP001165122"/>
    </source>
</evidence>
<proteinExistence type="predicted"/>
<accession>A0A9W7FHG9</accession>
<organism evidence="1 2">
    <name type="scientific">Triparma laevis f. longispina</name>
    <dbReference type="NCBI Taxonomy" id="1714387"/>
    <lineage>
        <taxon>Eukaryota</taxon>
        <taxon>Sar</taxon>
        <taxon>Stramenopiles</taxon>
        <taxon>Ochrophyta</taxon>
        <taxon>Bolidophyceae</taxon>
        <taxon>Parmales</taxon>
        <taxon>Triparmaceae</taxon>
        <taxon>Triparma</taxon>
    </lineage>
</organism>
<dbReference type="EMBL" id="BRXW01000177">
    <property type="protein sequence ID" value="GMI12472.1"/>
    <property type="molecule type" value="Genomic_DNA"/>
</dbReference>
<gene>
    <name evidence="1" type="ORF">TrLO_g2949</name>
</gene>